<feature type="region of interest" description="Disordered" evidence="5">
    <location>
        <begin position="247"/>
        <end position="275"/>
    </location>
</feature>
<dbReference type="InterPro" id="IPR003439">
    <property type="entry name" value="ABC_transporter-like_ATP-bd"/>
</dbReference>
<feature type="domain" description="ABC transporter" evidence="6">
    <location>
        <begin position="5"/>
        <end position="246"/>
    </location>
</feature>
<organism evidence="7 8">
    <name type="scientific">Achromobacter kerstersii</name>
    <dbReference type="NCBI Taxonomy" id="1353890"/>
    <lineage>
        <taxon>Bacteria</taxon>
        <taxon>Pseudomonadati</taxon>
        <taxon>Pseudomonadota</taxon>
        <taxon>Betaproteobacteria</taxon>
        <taxon>Burkholderiales</taxon>
        <taxon>Alcaligenaceae</taxon>
        <taxon>Achromobacter</taxon>
    </lineage>
</organism>
<protein>
    <submittedName>
        <fullName evidence="7">Lipopolysaccharide export system ATP-binding protein LptB</fullName>
        <ecNumber evidence="7">3.6.3.-</ecNumber>
    </submittedName>
</protein>
<keyword evidence="3" id="KW-0547">Nucleotide-binding</keyword>
<accession>A0A6S7AD13</accession>
<keyword evidence="8" id="KW-1185">Reference proteome</keyword>
<dbReference type="InterPro" id="IPR051120">
    <property type="entry name" value="ABC_AA/LPS_Transport"/>
</dbReference>
<evidence type="ECO:0000256" key="2">
    <source>
        <dbReference type="ARBA" id="ARBA00022475"/>
    </source>
</evidence>
<gene>
    <name evidence="7" type="primary">lptB_10</name>
    <name evidence="7" type="ORF">LMG3441_04262</name>
</gene>
<dbReference type="Gene3D" id="3.40.50.300">
    <property type="entry name" value="P-loop containing nucleotide triphosphate hydrolases"/>
    <property type="match status" value="1"/>
</dbReference>
<dbReference type="EMBL" id="CADIJQ010000008">
    <property type="protein sequence ID" value="CAB3726322.1"/>
    <property type="molecule type" value="Genomic_DNA"/>
</dbReference>
<dbReference type="InterPro" id="IPR003593">
    <property type="entry name" value="AAA+_ATPase"/>
</dbReference>
<dbReference type="InterPro" id="IPR032823">
    <property type="entry name" value="BCA_ABC_TP_C"/>
</dbReference>
<dbReference type="SUPFAM" id="SSF52540">
    <property type="entry name" value="P-loop containing nucleoside triphosphate hydrolases"/>
    <property type="match status" value="1"/>
</dbReference>
<keyword evidence="1" id="KW-0813">Transport</keyword>
<dbReference type="Pfam" id="PF12399">
    <property type="entry name" value="BCA_ABC_TP_C"/>
    <property type="match status" value="1"/>
</dbReference>
<sequence>MSAALQVDNLVKRYGGLTVTDKLSLNVLPGELHAVIGPNGAGKTTLIGQLSGELRPDAGRVLLNGRDITRMPVEKRVRHGLARSYQITSVFKPFTALENVVMAVQARRGHSFRFWTPVLSTAALTEPAHDALALAGLSARAHTPAGELAHGELRQLELAMVLACQPSLLLLDEPMAGMSQHESEAMTRLLLQLRGHYTILLVEHDMQAVFALSDRITVLVYGSALACGTADEIRNNAQVRECYLGSERGSGGARASARARVNANAKATHPQETAA</sequence>
<dbReference type="CDD" id="cd03219">
    <property type="entry name" value="ABC_Mj1267_LivG_branched"/>
    <property type="match status" value="1"/>
</dbReference>
<evidence type="ECO:0000256" key="4">
    <source>
        <dbReference type="ARBA" id="ARBA00022840"/>
    </source>
</evidence>
<dbReference type="PROSITE" id="PS50893">
    <property type="entry name" value="ABC_TRANSPORTER_2"/>
    <property type="match status" value="1"/>
</dbReference>
<dbReference type="RefSeq" id="WP_254600670.1">
    <property type="nucleotide sequence ID" value="NZ_CADIJQ010000008.1"/>
</dbReference>
<dbReference type="PANTHER" id="PTHR45772">
    <property type="entry name" value="CONSERVED COMPONENT OF ABC TRANSPORTER FOR NATURAL AMINO ACIDS-RELATED"/>
    <property type="match status" value="1"/>
</dbReference>
<keyword evidence="2" id="KW-0472">Membrane</keyword>
<evidence type="ECO:0000256" key="3">
    <source>
        <dbReference type="ARBA" id="ARBA00022741"/>
    </source>
</evidence>
<dbReference type="PANTHER" id="PTHR45772:SF2">
    <property type="entry name" value="ABC TRANSPORTER ATP-BINDING PROTEIN"/>
    <property type="match status" value="1"/>
</dbReference>
<name>A0A6S7AD13_9BURK</name>
<evidence type="ECO:0000313" key="8">
    <source>
        <dbReference type="Proteomes" id="UP000494269"/>
    </source>
</evidence>
<dbReference type="SMART" id="SM00382">
    <property type="entry name" value="AAA"/>
    <property type="match status" value="1"/>
</dbReference>
<keyword evidence="4 7" id="KW-0067">ATP-binding</keyword>
<evidence type="ECO:0000259" key="6">
    <source>
        <dbReference type="PROSITE" id="PS50893"/>
    </source>
</evidence>
<keyword evidence="7" id="KW-0378">Hydrolase</keyword>
<dbReference type="InterPro" id="IPR027417">
    <property type="entry name" value="P-loop_NTPase"/>
</dbReference>
<proteinExistence type="predicted"/>
<dbReference type="GO" id="GO:0005524">
    <property type="term" value="F:ATP binding"/>
    <property type="evidence" value="ECO:0007669"/>
    <property type="project" value="UniProtKB-KW"/>
</dbReference>
<dbReference type="Proteomes" id="UP000494269">
    <property type="component" value="Unassembled WGS sequence"/>
</dbReference>
<dbReference type="Pfam" id="PF00005">
    <property type="entry name" value="ABC_tran"/>
    <property type="match status" value="1"/>
</dbReference>
<evidence type="ECO:0000313" key="7">
    <source>
        <dbReference type="EMBL" id="CAB3726322.1"/>
    </source>
</evidence>
<keyword evidence="2" id="KW-1003">Cell membrane</keyword>
<dbReference type="GO" id="GO:0016887">
    <property type="term" value="F:ATP hydrolysis activity"/>
    <property type="evidence" value="ECO:0007669"/>
    <property type="project" value="InterPro"/>
</dbReference>
<evidence type="ECO:0000256" key="5">
    <source>
        <dbReference type="SAM" id="MobiDB-lite"/>
    </source>
</evidence>
<dbReference type="GO" id="GO:0005886">
    <property type="term" value="C:plasma membrane"/>
    <property type="evidence" value="ECO:0007669"/>
    <property type="project" value="TreeGrafter"/>
</dbReference>
<dbReference type="EC" id="3.6.3.-" evidence="7"/>
<evidence type="ECO:0000256" key="1">
    <source>
        <dbReference type="ARBA" id="ARBA00022448"/>
    </source>
</evidence>
<dbReference type="AlphaFoldDB" id="A0A6S7AD13"/>
<reference evidence="7 8" key="1">
    <citation type="submission" date="2020-04" db="EMBL/GenBank/DDBJ databases">
        <authorList>
            <person name="De Canck E."/>
        </authorList>
    </citation>
    <scope>NUCLEOTIDE SEQUENCE [LARGE SCALE GENOMIC DNA]</scope>
    <source>
        <strain evidence="7 8">LMG 3441</strain>
    </source>
</reference>